<keyword evidence="3" id="KW-0949">S-adenosyl-L-methionine</keyword>
<dbReference type="Gene3D" id="3.20.20.70">
    <property type="entry name" value="Aldolase class I"/>
    <property type="match status" value="1"/>
</dbReference>
<evidence type="ECO:0000256" key="4">
    <source>
        <dbReference type="ARBA" id="ARBA00022723"/>
    </source>
</evidence>
<evidence type="ECO:0000313" key="8">
    <source>
        <dbReference type="EMBL" id="SMP59884.1"/>
    </source>
</evidence>
<comment type="cofactor">
    <cofactor evidence="1">
        <name>[4Fe-4S] cluster</name>
        <dbReference type="ChEBI" id="CHEBI:49883"/>
    </cofactor>
</comment>
<accession>A0ABY1Q9A0</accession>
<dbReference type="SUPFAM" id="SSF102114">
    <property type="entry name" value="Radical SAM enzymes"/>
    <property type="match status" value="1"/>
</dbReference>
<dbReference type="Proteomes" id="UP001158067">
    <property type="component" value="Unassembled WGS sequence"/>
</dbReference>
<dbReference type="SFLD" id="SFLDS00029">
    <property type="entry name" value="Radical_SAM"/>
    <property type="match status" value="1"/>
</dbReference>
<dbReference type="InterPro" id="IPR058240">
    <property type="entry name" value="rSAM_sf"/>
</dbReference>
<dbReference type="EMBL" id="FXUG01000006">
    <property type="protein sequence ID" value="SMP59884.1"/>
    <property type="molecule type" value="Genomic_DNA"/>
</dbReference>
<proteinExistence type="predicted"/>
<dbReference type="PANTHER" id="PTHR11228">
    <property type="entry name" value="RADICAL SAM DOMAIN PROTEIN"/>
    <property type="match status" value="1"/>
</dbReference>
<name>A0ABY1Q9A0_9BACT</name>
<dbReference type="PANTHER" id="PTHR11228:SF34">
    <property type="entry name" value="TUNGSTEN-CONTAINING ALDEHYDE FERREDOXIN OXIDOREDUCTASE COFACTOR MODIFYING PROTEIN"/>
    <property type="match status" value="1"/>
</dbReference>
<keyword evidence="9" id="KW-1185">Reference proteome</keyword>
<evidence type="ECO:0000256" key="6">
    <source>
        <dbReference type="ARBA" id="ARBA00023014"/>
    </source>
</evidence>
<comment type="caution">
    <text evidence="8">The sequence shown here is derived from an EMBL/GenBank/DDBJ whole genome shotgun (WGS) entry which is preliminary data.</text>
</comment>
<dbReference type="RefSeq" id="WP_283433024.1">
    <property type="nucleotide sequence ID" value="NZ_FXUG01000006.1"/>
</dbReference>
<keyword evidence="4" id="KW-0479">Metal-binding</keyword>
<dbReference type="InterPro" id="IPR006638">
    <property type="entry name" value="Elp3/MiaA/NifB-like_rSAM"/>
</dbReference>
<dbReference type="InterPro" id="IPR017200">
    <property type="entry name" value="PqqE-like"/>
</dbReference>
<dbReference type="SFLD" id="SFLDG01386">
    <property type="entry name" value="main_SPASM_domain-containing"/>
    <property type="match status" value="1"/>
</dbReference>
<feature type="domain" description="Radical SAM core" evidence="7">
    <location>
        <begin position="25"/>
        <end position="245"/>
    </location>
</feature>
<dbReference type="InterPro" id="IPR013785">
    <property type="entry name" value="Aldolase_TIM"/>
</dbReference>
<dbReference type="CDD" id="cd21123">
    <property type="entry name" value="SPASM_MftC-like"/>
    <property type="match status" value="1"/>
</dbReference>
<evidence type="ECO:0000259" key="7">
    <source>
        <dbReference type="PROSITE" id="PS51918"/>
    </source>
</evidence>
<dbReference type="PROSITE" id="PS51918">
    <property type="entry name" value="RADICAL_SAM"/>
    <property type="match status" value="1"/>
</dbReference>
<evidence type="ECO:0000256" key="5">
    <source>
        <dbReference type="ARBA" id="ARBA00023004"/>
    </source>
</evidence>
<reference evidence="8 9" key="1">
    <citation type="submission" date="2017-05" db="EMBL/GenBank/DDBJ databases">
        <authorList>
            <person name="Varghese N."/>
            <person name="Submissions S."/>
        </authorList>
    </citation>
    <scope>NUCLEOTIDE SEQUENCE [LARGE SCALE GENOMIC DNA]</scope>
    <source>
        <strain evidence="8 9">DSM 25457</strain>
    </source>
</reference>
<dbReference type="CDD" id="cd01335">
    <property type="entry name" value="Radical_SAM"/>
    <property type="match status" value="1"/>
</dbReference>
<keyword evidence="5" id="KW-0408">Iron</keyword>
<organism evidence="8 9">
    <name type="scientific">Neorhodopirellula lusitana</name>
    <dbReference type="NCBI Taxonomy" id="445327"/>
    <lineage>
        <taxon>Bacteria</taxon>
        <taxon>Pseudomonadati</taxon>
        <taxon>Planctomycetota</taxon>
        <taxon>Planctomycetia</taxon>
        <taxon>Pirellulales</taxon>
        <taxon>Pirellulaceae</taxon>
        <taxon>Neorhodopirellula</taxon>
    </lineage>
</organism>
<dbReference type="InterPro" id="IPR007197">
    <property type="entry name" value="rSAM"/>
</dbReference>
<dbReference type="SMART" id="SM00729">
    <property type="entry name" value="Elp3"/>
    <property type="match status" value="1"/>
</dbReference>
<keyword evidence="6" id="KW-0411">Iron-sulfur</keyword>
<dbReference type="NCBIfam" id="TIGR04053">
    <property type="entry name" value="TIGR04053 family radical SAM/SPASM domain-containing protein"/>
    <property type="match status" value="1"/>
</dbReference>
<sequence>MISRPDSASVTSTRPAHIRSRKSFDHSPMLVFYELTRACDLVCLHCRACSQEQSDPNELATKQSKLLIDQLSEFPDPPMLILTGGDPLKRSDIYELIEYAVASGIDVSITPSPTPLVNRDSIRRLRDAGISRMAISVDGADAATHDATRGVAGSFDHSMKMLRIARELGVQTQINTTLTPGNVEQIEAMGDLFGTLDIALWAAFFLIPVGRATDMQRLNADQCEEAFARLRAQARVQPFMLKTTEAPHFRRYVIQNQSKQTDAEPRGFISAGVNDGKGVMFVSHTGEVFPTGFLPIHCGNFPSDNIVDVYQNSPTFRMLRDSDRLEGKCGVCEFRNLCGGSRARAFGVTGNPMAEEPDCNYIPPAFHGTAPCPPLAPPPAFSPA</sequence>
<keyword evidence="2" id="KW-0004">4Fe-4S</keyword>
<evidence type="ECO:0000313" key="9">
    <source>
        <dbReference type="Proteomes" id="UP001158067"/>
    </source>
</evidence>
<protein>
    <submittedName>
        <fullName evidence="8">Radical SAM protein, BA_1875 family</fullName>
    </submittedName>
</protein>
<gene>
    <name evidence="8" type="ORF">SAMN06265222_106283</name>
</gene>
<dbReference type="SFLD" id="SFLDG01067">
    <property type="entry name" value="SPASM/twitch_domain_containing"/>
    <property type="match status" value="1"/>
</dbReference>
<dbReference type="Pfam" id="PF04055">
    <property type="entry name" value="Radical_SAM"/>
    <property type="match status" value="1"/>
</dbReference>
<evidence type="ECO:0000256" key="3">
    <source>
        <dbReference type="ARBA" id="ARBA00022691"/>
    </source>
</evidence>
<dbReference type="PIRSF" id="PIRSF037420">
    <property type="entry name" value="PQQ_syn_pqqE"/>
    <property type="match status" value="1"/>
</dbReference>
<evidence type="ECO:0000256" key="1">
    <source>
        <dbReference type="ARBA" id="ARBA00001966"/>
    </source>
</evidence>
<dbReference type="InterPro" id="IPR050377">
    <property type="entry name" value="Radical_SAM_PqqE_MftC-like"/>
</dbReference>
<evidence type="ECO:0000256" key="2">
    <source>
        <dbReference type="ARBA" id="ARBA00022485"/>
    </source>
</evidence>